<keyword evidence="7" id="KW-1185">Reference proteome</keyword>
<dbReference type="Gene3D" id="3.40.190.10">
    <property type="entry name" value="Periplasmic binding protein-like II"/>
    <property type="match status" value="1"/>
</dbReference>
<dbReference type="GO" id="GO:0030313">
    <property type="term" value="C:cell envelope"/>
    <property type="evidence" value="ECO:0007669"/>
    <property type="project" value="UniProtKB-SubCell"/>
</dbReference>
<dbReference type="OrthoDB" id="9795467at2"/>
<dbReference type="RefSeq" id="WP_091299296.1">
    <property type="nucleotide sequence ID" value="NZ_FNON01000014.1"/>
</dbReference>
<dbReference type="PANTHER" id="PTHR43649">
    <property type="entry name" value="ARABINOSE-BINDING PROTEIN-RELATED"/>
    <property type="match status" value="1"/>
</dbReference>
<sequence>MRSMTRVRGSGRPRRALIFASVAASAAMLTACGGAGGGGAAKDGTAAAAPNKDDKLTLTVYSKFTSREFDIVTKGLNNLKAKFPNIEIKHEGNQDDDKLTSSIRGGNPPDVAISFFTDNLGAWCSTGSFIDLKPYIERDKIDINTIPDAVRSYTEFGGKRCAMPMLADVYGFYVNTDMLKAAGLSKAPETTTELFEYTKKLTQFNPDGSIKVAGFLPNMPFYENQAQIWAPNFGATWLDKDGKSNLAASPEWKEMFNFQKKLIDFYGHDKLEQFKAGLGDEYSADNAFQKGKIAMTYDGEYREAFIRDQAPDLKFDTAPPPVLDSKKEQRYGGAFTTGTIIAIPKGVKNPGASWELVKQMSLDTPTLVELSNGLKNLPSTNESLHDPGLKVTPQFQKFLDMFSSGKLLPNPSTNIGDAHLKAVNDFAERWQAGNEPDLEAGLKKVDAQINDELAQKRGGG</sequence>
<dbReference type="InterPro" id="IPR050490">
    <property type="entry name" value="Bact_solute-bd_prot1"/>
</dbReference>
<keyword evidence="4 5" id="KW-0732">Signal</keyword>
<dbReference type="Proteomes" id="UP000199515">
    <property type="component" value="Unassembled WGS sequence"/>
</dbReference>
<dbReference type="SUPFAM" id="SSF53850">
    <property type="entry name" value="Periplasmic binding protein-like II"/>
    <property type="match status" value="1"/>
</dbReference>
<protein>
    <submittedName>
        <fullName evidence="6">Multiple sugar transport system substrate-binding protein</fullName>
    </submittedName>
</protein>
<name>A0A1H3SJH0_9PSEU</name>
<feature type="chain" id="PRO_5039339071" evidence="5">
    <location>
        <begin position="27"/>
        <end position="460"/>
    </location>
</feature>
<dbReference type="PROSITE" id="PS51257">
    <property type="entry name" value="PROKAR_LIPOPROTEIN"/>
    <property type="match status" value="1"/>
</dbReference>
<evidence type="ECO:0000256" key="1">
    <source>
        <dbReference type="ARBA" id="ARBA00004196"/>
    </source>
</evidence>
<evidence type="ECO:0000256" key="4">
    <source>
        <dbReference type="ARBA" id="ARBA00022729"/>
    </source>
</evidence>
<evidence type="ECO:0000313" key="7">
    <source>
        <dbReference type="Proteomes" id="UP000199515"/>
    </source>
</evidence>
<evidence type="ECO:0000313" key="6">
    <source>
        <dbReference type="EMBL" id="SDZ38203.1"/>
    </source>
</evidence>
<gene>
    <name evidence="6" type="ORF">SAMN05421504_11465</name>
</gene>
<dbReference type="EMBL" id="FNON01000014">
    <property type="protein sequence ID" value="SDZ38203.1"/>
    <property type="molecule type" value="Genomic_DNA"/>
</dbReference>
<comment type="subcellular location">
    <subcellularLocation>
        <location evidence="1">Cell envelope</location>
    </subcellularLocation>
</comment>
<keyword evidence="6" id="KW-0762">Sugar transport</keyword>
<organism evidence="6 7">
    <name type="scientific">Amycolatopsis xylanica</name>
    <dbReference type="NCBI Taxonomy" id="589385"/>
    <lineage>
        <taxon>Bacteria</taxon>
        <taxon>Bacillati</taxon>
        <taxon>Actinomycetota</taxon>
        <taxon>Actinomycetes</taxon>
        <taxon>Pseudonocardiales</taxon>
        <taxon>Pseudonocardiaceae</taxon>
        <taxon>Amycolatopsis</taxon>
    </lineage>
</organism>
<evidence type="ECO:0000256" key="5">
    <source>
        <dbReference type="SAM" id="SignalP"/>
    </source>
</evidence>
<dbReference type="STRING" id="589385.SAMN05421504_11465"/>
<accession>A0A1H3SJH0</accession>
<evidence type="ECO:0000256" key="2">
    <source>
        <dbReference type="ARBA" id="ARBA00008520"/>
    </source>
</evidence>
<comment type="similarity">
    <text evidence="2">Belongs to the bacterial solute-binding protein 1 family.</text>
</comment>
<proteinExistence type="inferred from homology"/>
<dbReference type="PANTHER" id="PTHR43649:SF28">
    <property type="entry name" value="BINDING PROTEIN COMPONENT OF ABC SUGAR TRANSPORTER-RELATED"/>
    <property type="match status" value="1"/>
</dbReference>
<feature type="signal peptide" evidence="5">
    <location>
        <begin position="1"/>
        <end position="26"/>
    </location>
</feature>
<reference evidence="6 7" key="1">
    <citation type="submission" date="2016-10" db="EMBL/GenBank/DDBJ databases">
        <authorList>
            <person name="de Groot N.N."/>
        </authorList>
    </citation>
    <scope>NUCLEOTIDE SEQUENCE [LARGE SCALE GENOMIC DNA]</scope>
    <source>
        <strain evidence="6 7">CPCC 202699</strain>
    </source>
</reference>
<dbReference type="AlphaFoldDB" id="A0A1H3SJH0"/>
<keyword evidence="3" id="KW-0813">Transport</keyword>
<evidence type="ECO:0000256" key="3">
    <source>
        <dbReference type="ARBA" id="ARBA00022448"/>
    </source>
</evidence>